<keyword evidence="2" id="KW-1003">Cell membrane</keyword>
<keyword evidence="3 6" id="KW-0812">Transmembrane</keyword>
<evidence type="ECO:0000313" key="7">
    <source>
        <dbReference type="EMBL" id="SDS07377.1"/>
    </source>
</evidence>
<dbReference type="InterPro" id="IPR036259">
    <property type="entry name" value="MFS_trans_sf"/>
</dbReference>
<feature type="transmembrane region" description="Helical" evidence="6">
    <location>
        <begin position="112"/>
        <end position="134"/>
    </location>
</feature>
<reference evidence="7 8" key="1">
    <citation type="submission" date="2016-10" db="EMBL/GenBank/DDBJ databases">
        <authorList>
            <person name="de Groot N.N."/>
        </authorList>
    </citation>
    <scope>NUCLEOTIDE SEQUENCE [LARGE SCALE GENOMIC DNA]</scope>
    <source>
        <strain evidence="7 8">DSM 22024</strain>
    </source>
</reference>
<organism evidence="7 8">
    <name type="scientific">Actinopolymorpha singaporensis</name>
    <dbReference type="NCBI Taxonomy" id="117157"/>
    <lineage>
        <taxon>Bacteria</taxon>
        <taxon>Bacillati</taxon>
        <taxon>Actinomycetota</taxon>
        <taxon>Actinomycetes</taxon>
        <taxon>Propionibacteriales</taxon>
        <taxon>Actinopolymorphaceae</taxon>
        <taxon>Actinopolymorpha</taxon>
    </lineage>
</organism>
<feature type="transmembrane region" description="Helical" evidence="6">
    <location>
        <begin position="382"/>
        <end position="401"/>
    </location>
</feature>
<keyword evidence="4 6" id="KW-1133">Transmembrane helix</keyword>
<feature type="transmembrane region" description="Helical" evidence="6">
    <location>
        <begin position="264"/>
        <end position="286"/>
    </location>
</feature>
<evidence type="ECO:0000313" key="8">
    <source>
        <dbReference type="Proteomes" id="UP000198983"/>
    </source>
</evidence>
<accession>A0A1H1P856</accession>
<dbReference type="CDD" id="cd06173">
    <property type="entry name" value="MFS_MefA_like"/>
    <property type="match status" value="1"/>
</dbReference>
<feature type="transmembrane region" description="Helical" evidence="6">
    <location>
        <begin position="352"/>
        <end position="376"/>
    </location>
</feature>
<dbReference type="SUPFAM" id="SSF103473">
    <property type="entry name" value="MFS general substrate transporter"/>
    <property type="match status" value="1"/>
</dbReference>
<dbReference type="Proteomes" id="UP000198983">
    <property type="component" value="Chromosome I"/>
</dbReference>
<dbReference type="Gene3D" id="1.20.1250.20">
    <property type="entry name" value="MFS general substrate transporter like domains"/>
    <property type="match status" value="1"/>
</dbReference>
<dbReference type="PANTHER" id="PTHR23513:SF6">
    <property type="entry name" value="MAJOR FACILITATOR SUPERFAMILY ASSOCIATED DOMAIN-CONTAINING PROTEIN"/>
    <property type="match status" value="1"/>
</dbReference>
<comment type="subcellular location">
    <subcellularLocation>
        <location evidence="1">Cell membrane</location>
        <topology evidence="1">Multi-pass membrane protein</topology>
    </subcellularLocation>
</comment>
<dbReference type="Pfam" id="PF07690">
    <property type="entry name" value="MFS_1"/>
    <property type="match status" value="1"/>
</dbReference>
<feature type="transmembrane region" description="Helical" evidence="6">
    <location>
        <begin position="239"/>
        <end position="258"/>
    </location>
</feature>
<keyword evidence="8" id="KW-1185">Reference proteome</keyword>
<proteinExistence type="predicted"/>
<dbReference type="GO" id="GO:0005886">
    <property type="term" value="C:plasma membrane"/>
    <property type="evidence" value="ECO:0007669"/>
    <property type="project" value="UniProtKB-SubCell"/>
</dbReference>
<dbReference type="OrthoDB" id="9815525at2"/>
<name>A0A1H1P856_9ACTN</name>
<evidence type="ECO:0000256" key="1">
    <source>
        <dbReference type="ARBA" id="ARBA00004651"/>
    </source>
</evidence>
<dbReference type="AlphaFoldDB" id="A0A1H1P856"/>
<dbReference type="GO" id="GO:0022857">
    <property type="term" value="F:transmembrane transporter activity"/>
    <property type="evidence" value="ECO:0007669"/>
    <property type="project" value="InterPro"/>
</dbReference>
<protein>
    <submittedName>
        <fullName evidence="7">Major Facilitator Superfamily protein</fullName>
    </submittedName>
</protein>
<evidence type="ECO:0000256" key="3">
    <source>
        <dbReference type="ARBA" id="ARBA00022692"/>
    </source>
</evidence>
<feature type="transmembrane region" description="Helical" evidence="6">
    <location>
        <begin position="298"/>
        <end position="316"/>
    </location>
</feature>
<feature type="transmembrane region" description="Helical" evidence="6">
    <location>
        <begin position="85"/>
        <end position="106"/>
    </location>
</feature>
<evidence type="ECO:0000256" key="2">
    <source>
        <dbReference type="ARBA" id="ARBA00022475"/>
    </source>
</evidence>
<dbReference type="RefSeq" id="WP_092651886.1">
    <property type="nucleotide sequence ID" value="NZ_LT629732.1"/>
</dbReference>
<dbReference type="STRING" id="117157.SAMN04489717_1531"/>
<dbReference type="InterPro" id="IPR011701">
    <property type="entry name" value="MFS"/>
</dbReference>
<keyword evidence="5 6" id="KW-0472">Membrane</keyword>
<feature type="transmembrane region" description="Helical" evidence="6">
    <location>
        <begin position="21"/>
        <end position="46"/>
    </location>
</feature>
<dbReference type="PANTHER" id="PTHR23513">
    <property type="entry name" value="INTEGRAL MEMBRANE EFFLUX PROTEIN-RELATED"/>
    <property type="match status" value="1"/>
</dbReference>
<gene>
    <name evidence="7" type="ORF">SAMN04489717_1531</name>
</gene>
<feature type="transmembrane region" description="Helical" evidence="6">
    <location>
        <begin position="322"/>
        <end position="340"/>
    </location>
</feature>
<dbReference type="EMBL" id="LT629732">
    <property type="protein sequence ID" value="SDS07377.1"/>
    <property type="molecule type" value="Genomic_DNA"/>
</dbReference>
<evidence type="ECO:0000256" key="5">
    <source>
        <dbReference type="ARBA" id="ARBA00023136"/>
    </source>
</evidence>
<sequence>MTDVADWRSPVEVSLWRNRDYMYWWSGTLASTLGSSVSAVALPLLIMFDTGSVFAAAVVGTAERLGALLTQLAGGALADRCSRKAILVVGAILQAGLMAGIVWLITRSSVNVPGLVALAGALGMVGGVVTGAVMPVLRRLVPRSQLAARAAQEQGLNQVAQLAGGPLAGILFGLARWLPFVADVASYLVAAIANMLIRTPLGPDRSHVTAEKKPGIVSDIREGARIVARHPFLRYTTGWVAVTNLVGNSVMLLAIALLKEQHAGPQVIGLTNAAILSGGVSASLIASQLIRALSARRTFLLGNWTYVMALGCVALTEKPWQLAIAAGLFVFAAVPTASVWEAYTASLVPDALFGRVGATTMFAAQSLTWAGTLLAGALAESLGASVAVACFALFLLPYTLANHVTNNLDVLRTPIDQVPEIVPQ</sequence>
<evidence type="ECO:0000256" key="4">
    <source>
        <dbReference type="ARBA" id="ARBA00022989"/>
    </source>
</evidence>
<evidence type="ECO:0000256" key="6">
    <source>
        <dbReference type="SAM" id="Phobius"/>
    </source>
</evidence>